<protein>
    <submittedName>
        <fullName evidence="3">Uncharacterized protein</fullName>
    </submittedName>
</protein>
<feature type="compositionally biased region" description="Low complexity" evidence="1">
    <location>
        <begin position="302"/>
        <end position="315"/>
    </location>
</feature>
<feature type="region of interest" description="Disordered" evidence="1">
    <location>
        <begin position="1"/>
        <end position="48"/>
    </location>
</feature>
<keyword evidence="2" id="KW-1133">Transmembrane helix</keyword>
<dbReference type="Pfam" id="PF17010">
    <property type="entry name" value="DUF5092"/>
    <property type="match status" value="1"/>
</dbReference>
<organism evidence="3 4">
    <name type="scientific">Polyrhizophydium stewartii</name>
    <dbReference type="NCBI Taxonomy" id="2732419"/>
    <lineage>
        <taxon>Eukaryota</taxon>
        <taxon>Fungi</taxon>
        <taxon>Fungi incertae sedis</taxon>
        <taxon>Chytridiomycota</taxon>
        <taxon>Chytridiomycota incertae sedis</taxon>
        <taxon>Chytridiomycetes</taxon>
        <taxon>Rhizophydiales</taxon>
        <taxon>Rhizophydiales incertae sedis</taxon>
        <taxon>Polyrhizophydium</taxon>
    </lineage>
</organism>
<feature type="region of interest" description="Disordered" evidence="1">
    <location>
        <begin position="297"/>
        <end position="355"/>
    </location>
</feature>
<feature type="transmembrane region" description="Helical" evidence="2">
    <location>
        <begin position="579"/>
        <end position="597"/>
    </location>
</feature>
<proteinExistence type="predicted"/>
<evidence type="ECO:0000256" key="2">
    <source>
        <dbReference type="SAM" id="Phobius"/>
    </source>
</evidence>
<feature type="compositionally biased region" description="Gly residues" evidence="1">
    <location>
        <begin position="35"/>
        <end position="45"/>
    </location>
</feature>
<evidence type="ECO:0000313" key="4">
    <source>
        <dbReference type="Proteomes" id="UP001527925"/>
    </source>
</evidence>
<dbReference type="InterPro" id="IPR031537">
    <property type="entry name" value="DUF5092"/>
</dbReference>
<accession>A0ABR4NBF4</accession>
<evidence type="ECO:0000256" key="1">
    <source>
        <dbReference type="SAM" id="MobiDB-lite"/>
    </source>
</evidence>
<evidence type="ECO:0000313" key="3">
    <source>
        <dbReference type="EMBL" id="KAL2916865.1"/>
    </source>
</evidence>
<dbReference type="EMBL" id="JADGIZ020000014">
    <property type="protein sequence ID" value="KAL2916865.1"/>
    <property type="molecule type" value="Genomic_DNA"/>
</dbReference>
<feature type="compositionally biased region" description="Basic and acidic residues" evidence="1">
    <location>
        <begin position="328"/>
        <end position="353"/>
    </location>
</feature>
<keyword evidence="2" id="KW-0812">Transmembrane</keyword>
<sequence>MARYEAVPQSDTSEAHAISIQDSPKRPSPTSLGSTGHGSSTGGGSPIKLGAVSPILFDPTSPSLPPRFVKLLGVPPPNSDGSVTSPPIELGGSDERNHVMDVLDADNEDPFTLETLETLIHNHARKGVDFILARVTTVDPNDETRFYYSYYAAHHINKVLFRTQPEEGLLHRMRAKNPLNNMTIVGDVHYYVVTAALAQARMQDLAKMEKPRSPLAKVGASIIKAIFPGESTAPAGSAGPASTGRIRNHFRSKSGDTPVFVRFFERAGIVSPSKKPTLHLIARPEAFESGEIEPRATASMQAGAAPPSPSGAGPSQTSATPGVPVETPVDRLRGKARARADSSRRNSFDDAYRDPLPAANVAPRIAVITQSPTNTQAELDLHRHRKVRSFAYSNDHTGSMSLRDWVHMQAVNKSRSTQGSPERSSPGQGSPREASNPRRPPREGREGELEESTIAVAATPGRESPHARQPAVLPEFYYEATYYASDDDFLMKSSVRAYFKENALESTDAVLFTITTTADGRNSDQHPALLNFMYSVAESEADARAFANFDTSKILKWLIVVYAIFAIVVIKFFVPVAYVYVVAFVLIFLFGLLLIVCI</sequence>
<gene>
    <name evidence="3" type="ORF">HK105_203644</name>
</gene>
<keyword evidence="2" id="KW-0472">Membrane</keyword>
<feature type="compositionally biased region" description="Polar residues" evidence="1">
    <location>
        <begin position="411"/>
        <end position="428"/>
    </location>
</feature>
<comment type="caution">
    <text evidence="3">The sequence shown here is derived from an EMBL/GenBank/DDBJ whole genome shotgun (WGS) entry which is preliminary data.</text>
</comment>
<dbReference type="Proteomes" id="UP001527925">
    <property type="component" value="Unassembled WGS sequence"/>
</dbReference>
<reference evidence="3 4" key="1">
    <citation type="submission" date="2023-09" db="EMBL/GenBank/DDBJ databases">
        <title>Pangenome analysis of Batrachochytrium dendrobatidis and related Chytrids.</title>
        <authorList>
            <person name="Yacoub M.N."/>
            <person name="Stajich J.E."/>
            <person name="James T.Y."/>
        </authorList>
    </citation>
    <scope>NUCLEOTIDE SEQUENCE [LARGE SCALE GENOMIC DNA]</scope>
    <source>
        <strain evidence="3 4">JEL0888</strain>
    </source>
</reference>
<feature type="region of interest" description="Disordered" evidence="1">
    <location>
        <begin position="411"/>
        <end position="468"/>
    </location>
</feature>
<name>A0ABR4NBF4_9FUNG</name>
<keyword evidence="4" id="KW-1185">Reference proteome</keyword>